<feature type="domain" description="Ribonuclease H2 subunit B wHTH" evidence="1">
    <location>
        <begin position="158"/>
        <end position="267"/>
    </location>
</feature>
<keyword evidence="3" id="KW-1185">Reference proteome</keyword>
<dbReference type="GO" id="GO:0005737">
    <property type="term" value="C:cytoplasm"/>
    <property type="evidence" value="ECO:0007669"/>
    <property type="project" value="TreeGrafter"/>
</dbReference>
<dbReference type="PANTHER" id="PTHR28075">
    <property type="entry name" value="CHROMOSOME 16, WHOLE GENOME SHOTGUN SEQUENCE"/>
    <property type="match status" value="1"/>
</dbReference>
<accession>A0AAF0EQ66</accession>
<dbReference type="Proteomes" id="UP001219933">
    <property type="component" value="Chromosome 2"/>
</dbReference>
<gene>
    <name evidence="2" type="ORF">MCUN1_001154</name>
</gene>
<dbReference type="EMBL" id="CP119878">
    <property type="protein sequence ID" value="WFD34315.1"/>
    <property type="molecule type" value="Genomic_DNA"/>
</dbReference>
<protein>
    <recommendedName>
        <fullName evidence="1">Ribonuclease H2 subunit B wHTH domain-containing protein</fullName>
    </recommendedName>
</protein>
<dbReference type="Gene3D" id="1.10.20.120">
    <property type="match status" value="1"/>
</dbReference>
<name>A0AAF0EQ66_9BASI</name>
<dbReference type="InterPro" id="IPR013726">
    <property type="entry name" value="Mitofissin"/>
</dbReference>
<proteinExistence type="predicted"/>
<organism evidence="2 3">
    <name type="scientific">Malassezia cuniculi</name>
    <dbReference type="NCBI Taxonomy" id="948313"/>
    <lineage>
        <taxon>Eukaryota</taxon>
        <taxon>Fungi</taxon>
        <taxon>Dikarya</taxon>
        <taxon>Basidiomycota</taxon>
        <taxon>Ustilaginomycotina</taxon>
        <taxon>Malasseziomycetes</taxon>
        <taxon>Malasseziales</taxon>
        <taxon>Malasseziaceae</taxon>
        <taxon>Malassezia</taxon>
    </lineage>
</organism>
<dbReference type="AlphaFoldDB" id="A0AAF0EQ66"/>
<sequence>MALSRITRYAIDAMMVSTVLSGIKHTSGLSLDLTRVDEPTIRRILEKYLEAGDFCFETALSMAQGSSYFRLATPELSLFGDTHRHVQDSIKDSIKDSAGVPAYFGVHEDGQLYEVLVVRDGTRSWLVGGDAQVIADGAVRLLSPVDPAFVWLGLINTEQSSYLSAEDLLEAVAERHAASLSGSWPDILQLERFAVHLARICDTQHVDGRDMYRPSREKARSLIDGKVASLCAKIDSAPDTLGVQVRRLEDAGEKTEAAREKVCRDLVMSYISRSTAEWLEI</sequence>
<dbReference type="Pfam" id="PF09468">
    <property type="entry name" value="RNase_H2-Ydr279"/>
    <property type="match status" value="1"/>
</dbReference>
<dbReference type="InterPro" id="IPR019024">
    <property type="entry name" value="RNase_H2_suB_wHTH"/>
</dbReference>
<evidence type="ECO:0000259" key="1">
    <source>
        <dbReference type="Pfam" id="PF09468"/>
    </source>
</evidence>
<reference evidence="2" key="1">
    <citation type="submission" date="2023-03" db="EMBL/GenBank/DDBJ databases">
        <title>Mating type loci evolution in Malassezia.</title>
        <authorList>
            <person name="Coelho M.A."/>
        </authorList>
    </citation>
    <scope>NUCLEOTIDE SEQUENCE</scope>
    <source>
        <strain evidence="2">CBS 11721</strain>
    </source>
</reference>
<dbReference type="PANTHER" id="PTHR28075:SF3">
    <property type="entry name" value="DUF1748-DOMAIN-CONTAINING PROTEIN"/>
    <property type="match status" value="1"/>
</dbReference>
<evidence type="ECO:0000313" key="3">
    <source>
        <dbReference type="Proteomes" id="UP001219933"/>
    </source>
</evidence>
<dbReference type="Pfam" id="PF08520">
    <property type="entry name" value="Mitofissin"/>
    <property type="match status" value="1"/>
</dbReference>
<evidence type="ECO:0000313" key="2">
    <source>
        <dbReference type="EMBL" id="WFD34315.1"/>
    </source>
</evidence>